<accession>A0A367K059</accession>
<name>A0A367K059_RHIAZ</name>
<gene>
    <name evidence="1" type="ORF">CU097_002124</name>
</gene>
<dbReference type="STRING" id="86630.A0A367K059"/>
<protein>
    <submittedName>
        <fullName evidence="1">Uncharacterized protein</fullName>
    </submittedName>
</protein>
<comment type="caution">
    <text evidence="1">The sequence shown here is derived from an EMBL/GenBank/DDBJ whole genome shotgun (WGS) entry which is preliminary data.</text>
</comment>
<keyword evidence="2" id="KW-1185">Reference proteome</keyword>
<dbReference type="OrthoDB" id="2289207at2759"/>
<dbReference type="EMBL" id="PJQL01000451">
    <property type="protein sequence ID" value="RCH95576.1"/>
    <property type="molecule type" value="Genomic_DNA"/>
</dbReference>
<reference evidence="1 2" key="1">
    <citation type="journal article" date="2018" name="G3 (Bethesda)">
        <title>Phylogenetic and Phylogenomic Definition of Rhizopus Species.</title>
        <authorList>
            <person name="Gryganskyi A.P."/>
            <person name="Golan J."/>
            <person name="Dolatabadi S."/>
            <person name="Mondo S."/>
            <person name="Robb S."/>
            <person name="Idnurm A."/>
            <person name="Muszewska A."/>
            <person name="Steczkiewicz K."/>
            <person name="Masonjones S."/>
            <person name="Liao H.L."/>
            <person name="Gajdeczka M.T."/>
            <person name="Anike F."/>
            <person name="Vuek A."/>
            <person name="Anishchenko I.M."/>
            <person name="Voigt K."/>
            <person name="de Hoog G.S."/>
            <person name="Smith M.E."/>
            <person name="Heitman J."/>
            <person name="Vilgalys R."/>
            <person name="Stajich J.E."/>
        </authorList>
    </citation>
    <scope>NUCLEOTIDE SEQUENCE [LARGE SCALE GENOMIC DNA]</scope>
    <source>
        <strain evidence="1 2">CBS 357.93</strain>
    </source>
</reference>
<dbReference type="AlphaFoldDB" id="A0A367K059"/>
<sequence>MVSLSFPLSLRINYYDARNVINARLMKLNRRAVRDRDSVQIWMEELAEKGAKTLFKVHEDGPFLVSWVAKWQIKHLQEAKEWSIDSTHKTCKPFNDPKNDGYLFAVVIRSSTTNKGLSVCFFVTDHEIIPTFH</sequence>
<dbReference type="Proteomes" id="UP000252139">
    <property type="component" value="Unassembled WGS sequence"/>
</dbReference>
<proteinExistence type="predicted"/>
<organism evidence="1 2">
    <name type="scientific">Rhizopus azygosporus</name>
    <name type="common">Rhizopus microsporus var. azygosporus</name>
    <dbReference type="NCBI Taxonomy" id="86630"/>
    <lineage>
        <taxon>Eukaryota</taxon>
        <taxon>Fungi</taxon>
        <taxon>Fungi incertae sedis</taxon>
        <taxon>Mucoromycota</taxon>
        <taxon>Mucoromycotina</taxon>
        <taxon>Mucoromycetes</taxon>
        <taxon>Mucorales</taxon>
        <taxon>Mucorineae</taxon>
        <taxon>Rhizopodaceae</taxon>
        <taxon>Rhizopus</taxon>
    </lineage>
</organism>
<evidence type="ECO:0000313" key="1">
    <source>
        <dbReference type="EMBL" id="RCH95576.1"/>
    </source>
</evidence>
<evidence type="ECO:0000313" key="2">
    <source>
        <dbReference type="Proteomes" id="UP000252139"/>
    </source>
</evidence>